<dbReference type="FunFam" id="3.30.40.10:FF:000504">
    <property type="entry name" value="E3 ubiquitin-protein ligase arkadia"/>
    <property type="match status" value="1"/>
</dbReference>
<evidence type="ECO:0000259" key="9">
    <source>
        <dbReference type="PROSITE" id="PS50089"/>
    </source>
</evidence>
<keyword evidence="6" id="KW-0833">Ubl conjugation pathway</keyword>
<reference evidence="10" key="2">
    <citation type="journal article" date="2015" name="Data Brief">
        <title>Shoot transcriptome of the giant reed, Arundo donax.</title>
        <authorList>
            <person name="Barrero R.A."/>
            <person name="Guerrero F.D."/>
            <person name="Moolhuijzen P."/>
            <person name="Goolsby J.A."/>
            <person name="Tidwell J."/>
            <person name="Bellgard S.E."/>
            <person name="Bellgard M.I."/>
        </authorList>
    </citation>
    <scope>NUCLEOTIDE SEQUENCE</scope>
    <source>
        <tissue evidence="10">Shoot tissue taken approximately 20 cm above the soil surface</tissue>
    </source>
</reference>
<proteinExistence type="predicted"/>
<dbReference type="InterPro" id="IPR045191">
    <property type="entry name" value="MBR1/2-like"/>
</dbReference>
<evidence type="ECO:0000313" key="10">
    <source>
        <dbReference type="EMBL" id="JAE04687.1"/>
    </source>
</evidence>
<organism evidence="10">
    <name type="scientific">Arundo donax</name>
    <name type="common">Giant reed</name>
    <name type="synonym">Donax arundinaceus</name>
    <dbReference type="NCBI Taxonomy" id="35708"/>
    <lineage>
        <taxon>Eukaryota</taxon>
        <taxon>Viridiplantae</taxon>
        <taxon>Streptophyta</taxon>
        <taxon>Embryophyta</taxon>
        <taxon>Tracheophyta</taxon>
        <taxon>Spermatophyta</taxon>
        <taxon>Magnoliopsida</taxon>
        <taxon>Liliopsida</taxon>
        <taxon>Poales</taxon>
        <taxon>Poaceae</taxon>
        <taxon>PACMAD clade</taxon>
        <taxon>Arundinoideae</taxon>
        <taxon>Arundineae</taxon>
        <taxon>Arundo</taxon>
    </lineage>
</organism>
<reference evidence="10" key="1">
    <citation type="submission" date="2014-09" db="EMBL/GenBank/DDBJ databases">
        <authorList>
            <person name="Magalhaes I.L.F."/>
            <person name="Oliveira U."/>
            <person name="Santos F.R."/>
            <person name="Vidigal T.H.D.A."/>
            <person name="Brescovit A.D."/>
            <person name="Santos A.J."/>
        </authorList>
    </citation>
    <scope>NUCLEOTIDE SEQUENCE</scope>
    <source>
        <tissue evidence="10">Shoot tissue taken approximately 20 cm above the soil surface</tissue>
    </source>
</reference>
<keyword evidence="5 8" id="KW-0863">Zinc-finger</keyword>
<dbReference type="GO" id="GO:0008270">
    <property type="term" value="F:zinc ion binding"/>
    <property type="evidence" value="ECO:0007669"/>
    <property type="project" value="UniProtKB-KW"/>
</dbReference>
<dbReference type="SUPFAM" id="SSF57850">
    <property type="entry name" value="RING/U-box"/>
    <property type="match status" value="1"/>
</dbReference>
<evidence type="ECO:0000256" key="8">
    <source>
        <dbReference type="PROSITE-ProRule" id="PRU00175"/>
    </source>
</evidence>
<evidence type="ECO:0000256" key="7">
    <source>
        <dbReference type="ARBA" id="ARBA00022833"/>
    </source>
</evidence>
<dbReference type="InterPro" id="IPR013083">
    <property type="entry name" value="Znf_RING/FYVE/PHD"/>
</dbReference>
<dbReference type="PANTHER" id="PTHR22937">
    <property type="entry name" value="E3 UBIQUITIN-PROTEIN LIGASE RNF165"/>
    <property type="match status" value="1"/>
</dbReference>
<dbReference type="InterPro" id="IPR001841">
    <property type="entry name" value="Znf_RING"/>
</dbReference>
<dbReference type="PANTHER" id="PTHR22937:SF136">
    <property type="entry name" value="RING-TYPE E3 UBIQUITIN TRANSFERASE"/>
    <property type="match status" value="1"/>
</dbReference>
<evidence type="ECO:0000256" key="2">
    <source>
        <dbReference type="ARBA" id="ARBA00012483"/>
    </source>
</evidence>
<evidence type="ECO:0000256" key="3">
    <source>
        <dbReference type="ARBA" id="ARBA00022679"/>
    </source>
</evidence>
<dbReference type="AlphaFoldDB" id="A0A0A9EX84"/>
<accession>A0A0A9EX84</accession>
<protein>
    <recommendedName>
        <fullName evidence="2">RING-type E3 ubiquitin transferase</fullName>
        <ecNumber evidence="2">2.3.2.27</ecNumber>
    </recommendedName>
</protein>
<name>A0A0A9EX84_ARUDO</name>
<feature type="domain" description="RING-type" evidence="9">
    <location>
        <begin position="51"/>
        <end position="92"/>
    </location>
</feature>
<sequence>MSYEELLALEERIGSVSTALSQEQFAKCLRRSIYNPAAAEVEKSVVADLKCSICQEEYMEGEEVGRLPCEHQYHVCCIHQWLRQKNWCPVCKASAVPSME</sequence>
<dbReference type="EMBL" id="GBRH01193209">
    <property type="protein sequence ID" value="JAE04687.1"/>
    <property type="molecule type" value="Transcribed_RNA"/>
</dbReference>
<evidence type="ECO:0000256" key="5">
    <source>
        <dbReference type="ARBA" id="ARBA00022771"/>
    </source>
</evidence>
<dbReference type="Gene3D" id="3.30.40.10">
    <property type="entry name" value="Zinc/RING finger domain, C3HC4 (zinc finger)"/>
    <property type="match status" value="1"/>
</dbReference>
<keyword evidence="4" id="KW-0479">Metal-binding</keyword>
<comment type="catalytic activity">
    <reaction evidence="1">
        <text>S-ubiquitinyl-[E2 ubiquitin-conjugating enzyme]-L-cysteine + [acceptor protein]-L-lysine = [E2 ubiquitin-conjugating enzyme]-L-cysteine + N(6)-ubiquitinyl-[acceptor protein]-L-lysine.</text>
        <dbReference type="EC" id="2.3.2.27"/>
    </reaction>
</comment>
<evidence type="ECO:0000256" key="6">
    <source>
        <dbReference type="ARBA" id="ARBA00022786"/>
    </source>
</evidence>
<evidence type="ECO:0000256" key="1">
    <source>
        <dbReference type="ARBA" id="ARBA00000900"/>
    </source>
</evidence>
<evidence type="ECO:0000256" key="4">
    <source>
        <dbReference type="ARBA" id="ARBA00022723"/>
    </source>
</evidence>
<keyword evidence="3" id="KW-0808">Transferase</keyword>
<dbReference type="Pfam" id="PF13639">
    <property type="entry name" value="zf-RING_2"/>
    <property type="match status" value="1"/>
</dbReference>
<dbReference type="SMART" id="SM00184">
    <property type="entry name" value="RING"/>
    <property type="match status" value="1"/>
</dbReference>
<dbReference type="EC" id="2.3.2.27" evidence="2"/>
<dbReference type="PROSITE" id="PS50089">
    <property type="entry name" value="ZF_RING_2"/>
    <property type="match status" value="1"/>
</dbReference>
<keyword evidence="7" id="KW-0862">Zinc</keyword>
<dbReference type="GO" id="GO:0061630">
    <property type="term" value="F:ubiquitin protein ligase activity"/>
    <property type="evidence" value="ECO:0007669"/>
    <property type="project" value="UniProtKB-EC"/>
</dbReference>